<feature type="region of interest" description="Disordered" evidence="1">
    <location>
        <begin position="1"/>
        <end position="30"/>
    </location>
</feature>
<organism evidence="2 3">
    <name type="scientific">Candidatus Ozemobacter sibiricus</name>
    <dbReference type="NCBI Taxonomy" id="2268124"/>
    <lineage>
        <taxon>Bacteria</taxon>
        <taxon>Candidatus Ozemobacteria</taxon>
        <taxon>Candidatus Ozemobacterales</taxon>
        <taxon>Candidatus Ozemobacteraceae</taxon>
        <taxon>Candidatus Ozemobacter</taxon>
    </lineage>
</organism>
<comment type="caution">
    <text evidence="2">The sequence shown here is derived from an EMBL/GenBank/DDBJ whole genome shotgun (WGS) entry which is preliminary data.</text>
</comment>
<evidence type="ECO:0000313" key="3">
    <source>
        <dbReference type="Proteomes" id="UP000252355"/>
    </source>
</evidence>
<protein>
    <submittedName>
        <fullName evidence="2">Methylaspartate mutase, mutL subunit</fullName>
    </submittedName>
</protein>
<evidence type="ECO:0000256" key="1">
    <source>
        <dbReference type="SAM" id="MobiDB-lite"/>
    </source>
</evidence>
<dbReference type="NCBIfam" id="TIGR01319">
    <property type="entry name" value="glmL_fam"/>
    <property type="match status" value="1"/>
</dbReference>
<feature type="region of interest" description="Disordered" evidence="1">
    <location>
        <begin position="525"/>
        <end position="544"/>
    </location>
</feature>
<reference evidence="2 3" key="1">
    <citation type="submission" date="2018-05" db="EMBL/GenBank/DDBJ databases">
        <title>A metagenomic window into the 2 km-deep terrestrial subsurface aquifer revealed taxonomically and functionally diverse microbial community comprising novel uncultured bacterial lineages.</title>
        <authorList>
            <person name="Kadnikov V.V."/>
            <person name="Mardanov A.V."/>
            <person name="Beletsky A.V."/>
            <person name="Banks D."/>
            <person name="Pimenov N.V."/>
            <person name="Frank Y.A."/>
            <person name="Karnachuk O.V."/>
            <person name="Ravin N.V."/>
        </authorList>
    </citation>
    <scope>NUCLEOTIDE SEQUENCE [LARGE SCALE GENOMIC DNA]</scope>
    <source>
        <strain evidence="2">BY5</strain>
    </source>
</reference>
<dbReference type="Proteomes" id="UP000252355">
    <property type="component" value="Unassembled WGS sequence"/>
</dbReference>
<dbReference type="EMBL" id="QOQW01000002">
    <property type="protein sequence ID" value="RCK81411.1"/>
    <property type="molecule type" value="Genomic_DNA"/>
</dbReference>
<dbReference type="AlphaFoldDB" id="A0A367ZVQ6"/>
<evidence type="ECO:0000313" key="2">
    <source>
        <dbReference type="EMBL" id="RCK81411.1"/>
    </source>
</evidence>
<dbReference type="Pfam" id="PF13941">
    <property type="entry name" value="MutL"/>
    <property type="match status" value="1"/>
</dbReference>
<proteinExistence type="predicted"/>
<gene>
    <name evidence="2" type="ORF">OZSIB_2280</name>
</gene>
<dbReference type="InterPro" id="IPR006230">
    <property type="entry name" value="MutL"/>
</dbReference>
<accession>A0A367ZVQ6</accession>
<sequence length="544" mass="57900">MDRPALPPTDRAAERAAERPSVARPDDHAPTLAIGLDIGSTFTKGALFRLGPGDPCLLRRAATPTTTAHLPDGAGTVIRHLLDLPPAWTWEDLPRTSLPSSVGAGDGQTSDEVRPLPPIHFTSSAKGGLRVAVVGLVPELSVQIGRLVAWSAGARLTGTYSYRLTDSALAEIEQTRPDIVLWCGGTDGGHERSGRENAQRLARSSYDGTLIYAGNALLADEVRQTLAHKRLVVTANVMPEFGRFNGEPAREAIRTIFLQTIVQGKGLDRLAALTGTEPVPTPRAMFDLVGAIADHCPDWREFIAIDLGGATTDVYSCAPAFRGGEGLRLRGLVEPERKRSVEGDLGLRISASALAAVLAGDDVPVTTVGLPPVTPTALAAWVERVGAHPETLPASPEEEAADAWLAAGCIRHALRRHAGRLEPVWLPEGQVWVQTGKDLRPVPRLVLTGGYPAAHPRLPLFELAEPAARRAPELLVPQAPRCFVDHLYLWPLLGPLVARFPAAAARLAVASLTAVPAVASCPDVPHTATTDKESHPCEILSDSL</sequence>
<name>A0A367ZVQ6_9BACT</name>